<dbReference type="AlphaFoldDB" id="A0A087BZW6"/>
<organism evidence="1 2">
    <name type="scientific">Bifidobacterium mongoliense DSM 21395</name>
    <dbReference type="NCBI Taxonomy" id="1437603"/>
    <lineage>
        <taxon>Bacteria</taxon>
        <taxon>Bacillati</taxon>
        <taxon>Actinomycetota</taxon>
        <taxon>Actinomycetes</taxon>
        <taxon>Bifidobacteriales</taxon>
        <taxon>Bifidobacteriaceae</taxon>
        <taxon>Bifidobacterium</taxon>
    </lineage>
</organism>
<dbReference type="Proteomes" id="UP000029082">
    <property type="component" value="Unassembled WGS sequence"/>
</dbReference>
<proteinExistence type="predicted"/>
<gene>
    <name evidence="1" type="ORF">BMON_1164</name>
</gene>
<name>A0A087BZW6_9BIFI</name>
<protein>
    <submittedName>
        <fullName evidence="1">Uncharacterized protein</fullName>
    </submittedName>
</protein>
<keyword evidence="2" id="KW-1185">Reference proteome</keyword>
<evidence type="ECO:0000313" key="2">
    <source>
        <dbReference type="Proteomes" id="UP000029082"/>
    </source>
</evidence>
<dbReference type="EMBL" id="JGZE01000013">
    <property type="protein sequence ID" value="KFI76566.1"/>
    <property type="molecule type" value="Genomic_DNA"/>
</dbReference>
<sequence>MKLPSGPRILATKPDSNRQAFHVTRQPVSQEQQEIISLALADTEYINQCRQAKTTGMSPNHLRWRSDRLKGSV</sequence>
<reference evidence="1 2" key="1">
    <citation type="submission" date="2014-03" db="EMBL/GenBank/DDBJ databases">
        <title>Genomics of Bifidobacteria.</title>
        <authorList>
            <person name="Ventura M."/>
            <person name="Milani C."/>
            <person name="Lugli G.A."/>
        </authorList>
    </citation>
    <scope>NUCLEOTIDE SEQUENCE [LARGE SCALE GENOMIC DNA]</scope>
    <source>
        <strain evidence="1 2">DSM 21395</strain>
    </source>
</reference>
<comment type="caution">
    <text evidence="1">The sequence shown here is derived from an EMBL/GenBank/DDBJ whole genome shotgun (WGS) entry which is preliminary data.</text>
</comment>
<dbReference type="STRING" id="1437603.GCA_000771525_00327"/>
<accession>A0A087BZW6</accession>
<evidence type="ECO:0000313" key="1">
    <source>
        <dbReference type="EMBL" id="KFI76566.1"/>
    </source>
</evidence>